<dbReference type="SUPFAM" id="SSF53137">
    <property type="entry name" value="Translational machinery components"/>
    <property type="match status" value="1"/>
</dbReference>
<dbReference type="SUPFAM" id="SSF55481">
    <property type="entry name" value="N-terminal domain of eukaryotic peptide chain release factor subunit 1, ERF1"/>
    <property type="match status" value="1"/>
</dbReference>
<reference evidence="6" key="2">
    <citation type="journal article" date="2014" name="ISME J.">
        <title>Microbial stratification in low pH oxic and suboxic macroscopic growths along an acid mine drainage.</title>
        <authorList>
            <person name="Mendez-Garcia C."/>
            <person name="Mesa V."/>
            <person name="Sprenger R.R."/>
            <person name="Richter M."/>
            <person name="Diez M.S."/>
            <person name="Solano J."/>
            <person name="Bargiela R."/>
            <person name="Golyshina O.V."/>
            <person name="Manteca A."/>
            <person name="Ramos J.L."/>
            <person name="Gallego J.R."/>
            <person name="Llorente I."/>
            <person name="Martins Dos Santos V.A."/>
            <person name="Jensen O.N."/>
            <person name="Pelaez A.I."/>
            <person name="Sanchez J."/>
            <person name="Ferrer M."/>
        </authorList>
    </citation>
    <scope>NUCLEOTIDE SEQUENCE</scope>
</reference>
<dbReference type="SMART" id="SM01194">
    <property type="entry name" value="eRF1_1"/>
    <property type="match status" value="1"/>
</dbReference>
<gene>
    <name evidence="6" type="ORF">B2A_00769</name>
</gene>
<dbReference type="Gene3D" id="3.30.1330.30">
    <property type="match status" value="1"/>
</dbReference>
<dbReference type="Pfam" id="PF03464">
    <property type="entry name" value="eRF1_2"/>
    <property type="match status" value="1"/>
</dbReference>
<sequence>MKKEYDIKKEMKVLESIRGSGTELISVYIPPDFSIDAEIGKLRDEHSQSGNIKSKSTKLNVQGAIDKIIQYLKLYRFPPKNGLAIFCGNISKEQAKPDIELFSMEPPQPVKSNIYRCDSTFLLEPIEMMLEAKDMYCLVVMDGRDATIATLKGTHVNVEKTLRSFAHAKVRKGGQSANRYERAISESISDYYKTISDSVNSVFEKYNFKPKGLVVGGPGPSKENFVKEKQLNYQIKVLGIFDTGYTDEHMGISELLQKSKDLLSEQSAVHERVVMERFLNEIGRNGLATYGYENVKKAMLANNAVLLIISDDINIHVVHYKCSSCNAEFDSLEEGTARKQKHDCGGNLEVTSDVDPVDNLIEMADRNNIDVVFVSPDSQYGRELLLGFHGIAAMLKYR</sequence>
<dbReference type="Pfam" id="PF03463">
    <property type="entry name" value="eRF1_1"/>
    <property type="match status" value="1"/>
</dbReference>
<comment type="subcellular location">
    <subcellularLocation>
        <location evidence="1">Cytoplasm</location>
    </subcellularLocation>
</comment>
<keyword evidence="3" id="KW-0963">Cytoplasm</keyword>
<evidence type="ECO:0000256" key="1">
    <source>
        <dbReference type="ARBA" id="ARBA00004496"/>
    </source>
</evidence>
<dbReference type="GO" id="GO:0003747">
    <property type="term" value="F:translation release factor activity"/>
    <property type="evidence" value="ECO:0007669"/>
    <property type="project" value="InterPro"/>
</dbReference>
<dbReference type="InterPro" id="IPR005141">
    <property type="entry name" value="eRF1_2"/>
</dbReference>
<dbReference type="InterPro" id="IPR024049">
    <property type="entry name" value="eRF1_1_sf"/>
</dbReference>
<dbReference type="AlphaFoldDB" id="T1BC14"/>
<dbReference type="Gene3D" id="3.30.420.60">
    <property type="entry name" value="eRF1 domain 2"/>
    <property type="match status" value="1"/>
</dbReference>
<organism evidence="6">
    <name type="scientific">mine drainage metagenome</name>
    <dbReference type="NCBI Taxonomy" id="410659"/>
    <lineage>
        <taxon>unclassified sequences</taxon>
        <taxon>metagenomes</taxon>
        <taxon>ecological metagenomes</taxon>
    </lineage>
</organism>
<evidence type="ECO:0000256" key="3">
    <source>
        <dbReference type="ARBA" id="ARBA00022490"/>
    </source>
</evidence>
<dbReference type="PANTHER" id="PTHR10113">
    <property type="entry name" value="PEPTIDE CHAIN RELEASE FACTOR SUBUNIT 1"/>
    <property type="match status" value="1"/>
</dbReference>
<protein>
    <submittedName>
        <fullName evidence="6">Peptide chain release factor eRF/aRF subunit 1</fullName>
    </submittedName>
</protein>
<comment type="caution">
    <text evidence="6">The sequence shown here is derived from an EMBL/GenBank/DDBJ whole genome shotgun (WGS) entry which is preliminary data.</text>
</comment>
<accession>T1BC14</accession>
<dbReference type="InterPro" id="IPR029064">
    <property type="entry name" value="Ribosomal_eL30-like_sf"/>
</dbReference>
<evidence type="ECO:0000256" key="2">
    <source>
        <dbReference type="ARBA" id="ARBA00005326"/>
    </source>
</evidence>
<dbReference type="InterPro" id="IPR042226">
    <property type="entry name" value="eFR1_2_sf"/>
</dbReference>
<dbReference type="SUPFAM" id="SSF55315">
    <property type="entry name" value="L30e-like"/>
    <property type="match status" value="1"/>
</dbReference>
<comment type="similarity">
    <text evidence="2">Belongs to the eukaryotic release factor 1 family.</text>
</comment>
<keyword evidence="4" id="KW-0648">Protein biosynthesis</keyword>
<dbReference type="EMBL" id="AUZZ01000593">
    <property type="protein sequence ID" value="EQD67412.1"/>
    <property type="molecule type" value="Genomic_DNA"/>
</dbReference>
<name>T1BC14_9ZZZZ</name>
<dbReference type="Pfam" id="PF03465">
    <property type="entry name" value="eRF1_3"/>
    <property type="match status" value="1"/>
</dbReference>
<dbReference type="InterPro" id="IPR004403">
    <property type="entry name" value="Peptide_chain-rel_eRF1/aRF1"/>
</dbReference>
<dbReference type="Gene3D" id="3.30.960.10">
    <property type="entry name" value="eRF1 domain 1"/>
    <property type="match status" value="1"/>
</dbReference>
<feature type="domain" description="eRF1/Pelota-like N-terminal" evidence="5">
    <location>
        <begin position="1"/>
        <end position="131"/>
    </location>
</feature>
<evidence type="ECO:0000313" key="6">
    <source>
        <dbReference type="EMBL" id="EQD67412.1"/>
    </source>
</evidence>
<reference evidence="6" key="1">
    <citation type="submission" date="2013-08" db="EMBL/GenBank/DDBJ databases">
        <authorList>
            <person name="Mendez C."/>
            <person name="Richter M."/>
            <person name="Ferrer M."/>
            <person name="Sanchez J."/>
        </authorList>
    </citation>
    <scope>NUCLEOTIDE SEQUENCE</scope>
</reference>
<dbReference type="GO" id="GO:0005737">
    <property type="term" value="C:cytoplasm"/>
    <property type="evidence" value="ECO:0007669"/>
    <property type="project" value="UniProtKB-SubCell"/>
</dbReference>
<dbReference type="InterPro" id="IPR005140">
    <property type="entry name" value="eRF1_Pelota-like_N"/>
</dbReference>
<dbReference type="NCBIfam" id="TIGR03676">
    <property type="entry name" value="aRF1_eRF1"/>
    <property type="match status" value="1"/>
</dbReference>
<evidence type="ECO:0000259" key="5">
    <source>
        <dbReference type="SMART" id="SM01194"/>
    </source>
</evidence>
<dbReference type="InterPro" id="IPR005142">
    <property type="entry name" value="eRF1_3"/>
</dbReference>
<evidence type="ECO:0000256" key="4">
    <source>
        <dbReference type="ARBA" id="ARBA00022917"/>
    </source>
</evidence>
<proteinExistence type="inferred from homology"/>